<feature type="chain" id="PRO_5041275749" description="Secreted protein" evidence="1">
    <location>
        <begin position="19"/>
        <end position="82"/>
    </location>
</feature>
<evidence type="ECO:0000313" key="2">
    <source>
        <dbReference type="EMBL" id="KAJ3781762.1"/>
    </source>
</evidence>
<feature type="signal peptide" evidence="1">
    <location>
        <begin position="1"/>
        <end position="18"/>
    </location>
</feature>
<dbReference type="Proteomes" id="UP001163798">
    <property type="component" value="Unassembled WGS sequence"/>
</dbReference>
<accession>A0AA38L2C0</accession>
<organism evidence="2 3">
    <name type="scientific">Lentinula aff. detonsa</name>
    <dbReference type="NCBI Taxonomy" id="2804958"/>
    <lineage>
        <taxon>Eukaryota</taxon>
        <taxon>Fungi</taxon>
        <taxon>Dikarya</taxon>
        <taxon>Basidiomycota</taxon>
        <taxon>Agaricomycotina</taxon>
        <taxon>Agaricomycetes</taxon>
        <taxon>Agaricomycetidae</taxon>
        <taxon>Agaricales</taxon>
        <taxon>Marasmiineae</taxon>
        <taxon>Omphalotaceae</taxon>
        <taxon>Lentinula</taxon>
    </lineage>
</organism>
<name>A0AA38L2C0_9AGAR</name>
<dbReference type="AlphaFoldDB" id="A0AA38L2C0"/>
<sequence length="82" mass="9257">MSATFLIMTFLCCGRLTAVDFRVVDVMHGQLVNAGMGKIIVTILWLEVVENASLFRTLNVFPSGYKRWGNFPRRTKLLAYAS</sequence>
<proteinExistence type="predicted"/>
<comment type="caution">
    <text evidence="2">The sequence shown here is derived from an EMBL/GenBank/DDBJ whole genome shotgun (WGS) entry which is preliminary data.</text>
</comment>
<keyword evidence="1" id="KW-0732">Signal</keyword>
<evidence type="ECO:0008006" key="4">
    <source>
        <dbReference type="Google" id="ProtNLM"/>
    </source>
</evidence>
<gene>
    <name evidence="2" type="ORF">GGU10DRAFT_365631</name>
</gene>
<reference evidence="2" key="1">
    <citation type="submission" date="2022-08" db="EMBL/GenBank/DDBJ databases">
        <authorList>
            <consortium name="DOE Joint Genome Institute"/>
            <person name="Min B."/>
            <person name="Riley R."/>
            <person name="Sierra-Patev S."/>
            <person name="Naranjo-Ortiz M."/>
            <person name="Looney B."/>
            <person name="Konkel Z."/>
            <person name="Slot J.C."/>
            <person name="Sakamoto Y."/>
            <person name="Steenwyk J.L."/>
            <person name="Rokas A."/>
            <person name="Carro J."/>
            <person name="Camarero S."/>
            <person name="Ferreira P."/>
            <person name="Molpeceres G."/>
            <person name="Ruiz-Duenas F.J."/>
            <person name="Serrano A."/>
            <person name="Henrissat B."/>
            <person name="Drula E."/>
            <person name="Hughes K.W."/>
            <person name="Mata J.L."/>
            <person name="Ishikawa N.K."/>
            <person name="Vargas-Isla R."/>
            <person name="Ushijima S."/>
            <person name="Smith C.A."/>
            <person name="Ahrendt S."/>
            <person name="Andreopoulos W."/>
            <person name="He G."/>
            <person name="Labutti K."/>
            <person name="Lipzen A."/>
            <person name="Ng V."/>
            <person name="Sandor L."/>
            <person name="Barry K."/>
            <person name="Martinez A.T."/>
            <person name="Xiao Y."/>
            <person name="Gibbons J.G."/>
            <person name="Terashima K."/>
            <person name="Hibbett D.S."/>
            <person name="Grigoriev I.V."/>
        </authorList>
    </citation>
    <scope>NUCLEOTIDE SEQUENCE</scope>
    <source>
        <strain evidence="2">TFB10291</strain>
    </source>
</reference>
<evidence type="ECO:0000256" key="1">
    <source>
        <dbReference type="SAM" id="SignalP"/>
    </source>
</evidence>
<protein>
    <recommendedName>
        <fullName evidence="4">Secreted protein</fullName>
    </recommendedName>
</protein>
<keyword evidence="3" id="KW-1185">Reference proteome</keyword>
<evidence type="ECO:0000313" key="3">
    <source>
        <dbReference type="Proteomes" id="UP001163798"/>
    </source>
</evidence>
<dbReference type="EMBL" id="MU793526">
    <property type="protein sequence ID" value="KAJ3781762.1"/>
    <property type="molecule type" value="Genomic_DNA"/>
</dbReference>